<accession>A0A398CFR8</accession>
<reference evidence="2 3" key="1">
    <citation type="submission" date="2018-09" db="EMBL/GenBank/DDBJ databases">
        <title>Cohnella cavernae sp. nov., isolated from a karst cave.</title>
        <authorList>
            <person name="Zhu H."/>
        </authorList>
    </citation>
    <scope>NUCLEOTIDE SEQUENCE [LARGE SCALE GENOMIC DNA]</scope>
    <source>
        <strain evidence="2 3">K2E09-144</strain>
    </source>
</reference>
<protein>
    <submittedName>
        <fullName evidence="2">Uncharacterized protein</fullName>
    </submittedName>
</protein>
<feature type="transmembrane region" description="Helical" evidence="1">
    <location>
        <begin position="142"/>
        <end position="163"/>
    </location>
</feature>
<dbReference type="Proteomes" id="UP000266340">
    <property type="component" value="Unassembled WGS sequence"/>
</dbReference>
<name>A0A398CFR8_9BACL</name>
<evidence type="ECO:0000313" key="2">
    <source>
        <dbReference type="EMBL" id="RIE01275.1"/>
    </source>
</evidence>
<organism evidence="2 3">
    <name type="scientific">Cohnella faecalis</name>
    <dbReference type="NCBI Taxonomy" id="2315694"/>
    <lineage>
        <taxon>Bacteria</taxon>
        <taxon>Bacillati</taxon>
        <taxon>Bacillota</taxon>
        <taxon>Bacilli</taxon>
        <taxon>Bacillales</taxon>
        <taxon>Paenibacillaceae</taxon>
        <taxon>Cohnella</taxon>
    </lineage>
</organism>
<gene>
    <name evidence="2" type="ORF">D3H35_23085</name>
</gene>
<proteinExistence type="predicted"/>
<keyword evidence="1" id="KW-1133">Transmembrane helix</keyword>
<comment type="caution">
    <text evidence="2">The sequence shown here is derived from an EMBL/GenBank/DDBJ whole genome shotgun (WGS) entry which is preliminary data.</text>
</comment>
<keyword evidence="3" id="KW-1185">Reference proteome</keyword>
<evidence type="ECO:0000313" key="3">
    <source>
        <dbReference type="Proteomes" id="UP000266340"/>
    </source>
</evidence>
<keyword evidence="1" id="KW-0472">Membrane</keyword>
<dbReference type="AlphaFoldDB" id="A0A398CFR8"/>
<feature type="transmembrane region" description="Helical" evidence="1">
    <location>
        <begin position="13"/>
        <end position="32"/>
    </location>
</feature>
<evidence type="ECO:0000256" key="1">
    <source>
        <dbReference type="SAM" id="Phobius"/>
    </source>
</evidence>
<sequence>MDFLNNIKELKDFSLKKLLIISSTVLLFLYYFKESYSKEYNNFLLTIDHWANKLNYSEWSSVIIILQRFIGSLSLISLVLYVITAIIYSTIWSRMYNSRFLNSKRKDFMDGVGKLYLSSSISYLNIIGYSEILNGKYIRSDVFKSLGLLSIGIILVYFLAFMISNNDDGWE</sequence>
<keyword evidence="1" id="KW-0812">Transmembrane</keyword>
<dbReference type="EMBL" id="QXJM01000040">
    <property type="protein sequence ID" value="RIE01275.1"/>
    <property type="molecule type" value="Genomic_DNA"/>
</dbReference>
<feature type="transmembrane region" description="Helical" evidence="1">
    <location>
        <begin position="69"/>
        <end position="91"/>
    </location>
</feature>